<dbReference type="Proteomes" id="UP000237105">
    <property type="component" value="Unassembled WGS sequence"/>
</dbReference>
<dbReference type="OrthoDB" id="10485067at2759"/>
<comment type="caution">
    <text evidence="1">The sequence shown here is derived from an EMBL/GenBank/DDBJ whole genome shotgun (WGS) entry which is preliminary data.</text>
</comment>
<protein>
    <submittedName>
        <fullName evidence="1">Uncharacterized protein</fullName>
    </submittedName>
</protein>
<dbReference type="AlphaFoldDB" id="A0A2P5AHJ6"/>
<gene>
    <name evidence="1" type="ORF">PanWU01x14_332000</name>
</gene>
<name>A0A2P5AHJ6_PARAD</name>
<evidence type="ECO:0000313" key="1">
    <source>
        <dbReference type="EMBL" id="PON35994.1"/>
    </source>
</evidence>
<dbReference type="EMBL" id="JXTB01000588">
    <property type="protein sequence ID" value="PON35994.1"/>
    <property type="molecule type" value="Genomic_DNA"/>
</dbReference>
<sequence length="105" mass="12490">MYFLKLTIPISPNSPSPPKKNGFIQVKTAFKMWCLLSSSLTADLILVDVDCKYYQNFNWKHRVKKKRKYRQFTSLLHLKEQKHIIEEKMNKNNLTSRHFSLLLCS</sequence>
<keyword evidence="2" id="KW-1185">Reference proteome</keyword>
<proteinExistence type="predicted"/>
<organism evidence="1 2">
    <name type="scientific">Parasponia andersonii</name>
    <name type="common">Sponia andersonii</name>
    <dbReference type="NCBI Taxonomy" id="3476"/>
    <lineage>
        <taxon>Eukaryota</taxon>
        <taxon>Viridiplantae</taxon>
        <taxon>Streptophyta</taxon>
        <taxon>Embryophyta</taxon>
        <taxon>Tracheophyta</taxon>
        <taxon>Spermatophyta</taxon>
        <taxon>Magnoliopsida</taxon>
        <taxon>eudicotyledons</taxon>
        <taxon>Gunneridae</taxon>
        <taxon>Pentapetalae</taxon>
        <taxon>rosids</taxon>
        <taxon>fabids</taxon>
        <taxon>Rosales</taxon>
        <taxon>Cannabaceae</taxon>
        <taxon>Parasponia</taxon>
    </lineage>
</organism>
<reference evidence="2" key="1">
    <citation type="submission" date="2016-06" db="EMBL/GenBank/DDBJ databases">
        <title>Parallel loss of symbiosis genes in relatives of nitrogen-fixing non-legume Parasponia.</title>
        <authorList>
            <person name="Van Velzen R."/>
            <person name="Holmer R."/>
            <person name="Bu F."/>
            <person name="Rutten L."/>
            <person name="Van Zeijl A."/>
            <person name="Liu W."/>
            <person name="Santuari L."/>
            <person name="Cao Q."/>
            <person name="Sharma T."/>
            <person name="Shen D."/>
            <person name="Roswanjaya Y."/>
            <person name="Wardhani T."/>
            <person name="Kalhor M.S."/>
            <person name="Jansen J."/>
            <person name="Van den Hoogen J."/>
            <person name="Gungor B."/>
            <person name="Hartog M."/>
            <person name="Hontelez J."/>
            <person name="Verver J."/>
            <person name="Yang W.-C."/>
            <person name="Schijlen E."/>
            <person name="Repin R."/>
            <person name="Schilthuizen M."/>
            <person name="Schranz E."/>
            <person name="Heidstra R."/>
            <person name="Miyata K."/>
            <person name="Fedorova E."/>
            <person name="Kohlen W."/>
            <person name="Bisseling T."/>
            <person name="Smit S."/>
            <person name="Geurts R."/>
        </authorList>
    </citation>
    <scope>NUCLEOTIDE SEQUENCE [LARGE SCALE GENOMIC DNA]</scope>
    <source>
        <strain evidence="2">cv. WU1-14</strain>
    </source>
</reference>
<accession>A0A2P5AHJ6</accession>
<evidence type="ECO:0000313" key="2">
    <source>
        <dbReference type="Proteomes" id="UP000237105"/>
    </source>
</evidence>